<dbReference type="Pfam" id="PF11007">
    <property type="entry name" value="CotJA"/>
    <property type="match status" value="1"/>
</dbReference>
<gene>
    <name evidence="1" type="ORF">IAB28_10945</name>
</gene>
<accession>A0A9D1A645</accession>
<comment type="caution">
    <text evidence="1">The sequence shown here is derived from an EMBL/GenBank/DDBJ whole genome shotgun (WGS) entry which is preliminary data.</text>
</comment>
<dbReference type="EMBL" id="DVGC01000062">
    <property type="protein sequence ID" value="HIR06461.1"/>
    <property type="molecule type" value="Genomic_DNA"/>
</dbReference>
<reference evidence="1" key="1">
    <citation type="submission" date="2020-10" db="EMBL/GenBank/DDBJ databases">
        <authorList>
            <person name="Gilroy R."/>
        </authorList>
    </citation>
    <scope>NUCLEOTIDE SEQUENCE</scope>
    <source>
        <strain evidence="1">CHK180-2868</strain>
    </source>
</reference>
<dbReference type="Proteomes" id="UP000824250">
    <property type="component" value="Unassembled WGS sequence"/>
</dbReference>
<name>A0A9D1A645_9FIRM</name>
<evidence type="ECO:0000313" key="2">
    <source>
        <dbReference type="Proteomes" id="UP000824250"/>
    </source>
</evidence>
<dbReference type="InterPro" id="IPR020256">
    <property type="entry name" value="Spore_coat_CotJA"/>
</dbReference>
<dbReference type="AlphaFoldDB" id="A0A9D1A645"/>
<reference evidence="1" key="2">
    <citation type="journal article" date="2021" name="PeerJ">
        <title>Extensive microbial diversity within the chicken gut microbiome revealed by metagenomics and culture.</title>
        <authorList>
            <person name="Gilroy R."/>
            <person name="Ravi A."/>
            <person name="Getino M."/>
            <person name="Pursley I."/>
            <person name="Horton D.L."/>
            <person name="Alikhan N.F."/>
            <person name="Baker D."/>
            <person name="Gharbi K."/>
            <person name="Hall N."/>
            <person name="Watson M."/>
            <person name="Adriaenssens E.M."/>
            <person name="Foster-Nyarko E."/>
            <person name="Jarju S."/>
            <person name="Secka A."/>
            <person name="Antonio M."/>
            <person name="Oren A."/>
            <person name="Chaudhuri R.R."/>
            <person name="La Ragione R."/>
            <person name="Hildebrand F."/>
            <person name="Pallen M.J."/>
        </authorList>
    </citation>
    <scope>NUCLEOTIDE SEQUENCE</scope>
    <source>
        <strain evidence="1">CHK180-2868</strain>
    </source>
</reference>
<proteinExistence type="predicted"/>
<organism evidence="1 2">
    <name type="scientific">Candidatus Copromonas faecavium</name>
    <name type="common">nom. illeg.</name>
    <dbReference type="NCBI Taxonomy" id="2840740"/>
    <lineage>
        <taxon>Bacteria</taxon>
        <taxon>Bacillati</taxon>
        <taxon>Bacillota</taxon>
        <taxon>Clostridia</taxon>
        <taxon>Lachnospirales</taxon>
        <taxon>Lachnospiraceae</taxon>
        <taxon>Candidatus Copromonas (nom. illeg.)</taxon>
    </lineage>
</organism>
<evidence type="ECO:0000313" key="1">
    <source>
        <dbReference type="EMBL" id="HIR06461.1"/>
    </source>
</evidence>
<sequence>MNQSCSFGVPSGALWISPEKFPVGMGYVPVQQWGTPYSAEMGLARGTIFPALDYPFEMRGCRR</sequence>
<protein>
    <submittedName>
        <fullName evidence="1">Spore coat associated protein CotJA</fullName>
    </submittedName>
</protein>